<evidence type="ECO:0000259" key="1">
    <source>
        <dbReference type="Pfam" id="PF04212"/>
    </source>
</evidence>
<gene>
    <name evidence="2" type="ORF">Daesc_003077</name>
</gene>
<reference evidence="2 3" key="1">
    <citation type="journal article" date="2024" name="Front Chem Biol">
        <title>Unveiling the potential of Daldinia eschscholtzii MFLUCC 19-0629 through bioactivity and bioinformatics studies for enhanced sustainable agriculture production.</title>
        <authorList>
            <person name="Brooks S."/>
            <person name="Weaver J.A."/>
            <person name="Klomchit A."/>
            <person name="Alharthi S.A."/>
            <person name="Onlamun T."/>
            <person name="Nurani R."/>
            <person name="Vong T.K."/>
            <person name="Alberti F."/>
            <person name="Greco C."/>
        </authorList>
    </citation>
    <scope>NUCLEOTIDE SEQUENCE [LARGE SCALE GENOMIC DNA]</scope>
    <source>
        <strain evidence="2">MFLUCC 19-0629</strain>
    </source>
</reference>
<dbReference type="Pfam" id="PF04212">
    <property type="entry name" value="MIT"/>
    <property type="match status" value="1"/>
</dbReference>
<dbReference type="AlphaFoldDB" id="A0AAX6MS38"/>
<keyword evidence="3" id="KW-1185">Reference proteome</keyword>
<feature type="domain" description="MIT" evidence="1">
    <location>
        <begin position="8"/>
        <end position="73"/>
    </location>
</feature>
<dbReference type="InterPro" id="IPR007330">
    <property type="entry name" value="MIT_dom"/>
</dbReference>
<organism evidence="2 3">
    <name type="scientific">Daldinia eschscholtzii</name>
    <dbReference type="NCBI Taxonomy" id="292717"/>
    <lineage>
        <taxon>Eukaryota</taxon>
        <taxon>Fungi</taxon>
        <taxon>Dikarya</taxon>
        <taxon>Ascomycota</taxon>
        <taxon>Pezizomycotina</taxon>
        <taxon>Sordariomycetes</taxon>
        <taxon>Xylariomycetidae</taxon>
        <taxon>Xylariales</taxon>
        <taxon>Hypoxylaceae</taxon>
        <taxon>Daldinia</taxon>
    </lineage>
</organism>
<evidence type="ECO:0000313" key="3">
    <source>
        <dbReference type="Proteomes" id="UP001369815"/>
    </source>
</evidence>
<accession>A0AAX6MS38</accession>
<dbReference type="PANTHER" id="PTHR37327">
    <property type="entry name" value="CHROMOSOME 1, WHOLE GENOME SHOTGUN SEQUENCE"/>
    <property type="match status" value="1"/>
</dbReference>
<dbReference type="InterPro" id="IPR036181">
    <property type="entry name" value="MIT_dom_sf"/>
</dbReference>
<comment type="caution">
    <text evidence="2">The sequence shown here is derived from an EMBL/GenBank/DDBJ whole genome shotgun (WGS) entry which is preliminary data.</text>
</comment>
<dbReference type="Gene3D" id="1.20.58.80">
    <property type="entry name" value="Phosphotransferase system, lactose/cellobiose-type IIA subunit"/>
    <property type="match status" value="1"/>
</dbReference>
<sequence length="79" mass="8898">MPSSKAMLATALAKANTAVQLDNTQSHTFARKYYQESCALLTQLIGRASNEEDRVKLATIRQTYLIRIDQLKELIPEES</sequence>
<dbReference type="Proteomes" id="UP001369815">
    <property type="component" value="Unassembled WGS sequence"/>
</dbReference>
<dbReference type="SUPFAM" id="SSF116846">
    <property type="entry name" value="MIT domain"/>
    <property type="match status" value="1"/>
</dbReference>
<dbReference type="EMBL" id="JBANMG010000003">
    <property type="protein sequence ID" value="KAK6955439.1"/>
    <property type="molecule type" value="Genomic_DNA"/>
</dbReference>
<proteinExistence type="predicted"/>
<dbReference type="PANTHER" id="PTHR37327:SF1">
    <property type="entry name" value="MICROTUBULE INTERACTING AND TRANSPORT DOMAIN-CONTAINING PROTEIN"/>
    <property type="match status" value="1"/>
</dbReference>
<protein>
    <recommendedName>
        <fullName evidence="1">MIT domain-containing protein</fullName>
    </recommendedName>
</protein>
<name>A0AAX6MS38_9PEZI</name>
<evidence type="ECO:0000313" key="2">
    <source>
        <dbReference type="EMBL" id="KAK6955439.1"/>
    </source>
</evidence>